<dbReference type="EC" id="4.1.3.4" evidence="3"/>
<accession>A0A926IY67</accession>
<comment type="similarity">
    <text evidence="2">Belongs to the HMG-CoA lyase family.</text>
</comment>
<dbReference type="Pfam" id="PF00682">
    <property type="entry name" value="HMGL-like"/>
    <property type="match status" value="1"/>
</dbReference>
<evidence type="ECO:0000256" key="1">
    <source>
        <dbReference type="ARBA" id="ARBA00005143"/>
    </source>
</evidence>
<proteinExistence type="inferred from homology"/>
<comment type="pathway">
    <text evidence="1">Metabolic intermediate metabolism; (S)-3-hydroxy-3-methylglutaryl-CoA degradation; acetoacetate from (S)-3-hydroxy-3-methylglutaryl-CoA: step 1/1.</text>
</comment>
<keyword evidence="5 9" id="KW-0456">Lyase</keyword>
<reference evidence="9" key="1">
    <citation type="submission" date="2020-07" db="EMBL/GenBank/DDBJ databases">
        <title>Carbapenem Resistant Aeromonas hydrophila Carrying blacphA7 Isolated from Two Solid Organ Transplant Patients.</title>
        <authorList>
            <person name="Hilt E."/>
            <person name="Fitzwater S.P."/>
            <person name="Ward K."/>
            <person name="De St Maurice A."/>
            <person name="Chandrasekaran S."/>
            <person name="Garner O.B."/>
            <person name="Yang S."/>
        </authorList>
    </citation>
    <scope>NUCLEOTIDE SEQUENCE</scope>
    <source>
        <strain evidence="9">B-1</strain>
    </source>
</reference>
<dbReference type="GO" id="GO:0046872">
    <property type="term" value="F:metal ion binding"/>
    <property type="evidence" value="ECO:0007669"/>
    <property type="project" value="UniProtKB-KW"/>
</dbReference>
<gene>
    <name evidence="9" type="ORF">H2136_14765</name>
</gene>
<evidence type="ECO:0000259" key="8">
    <source>
        <dbReference type="Pfam" id="PF00682"/>
    </source>
</evidence>
<evidence type="ECO:0000256" key="2">
    <source>
        <dbReference type="ARBA" id="ARBA00009405"/>
    </source>
</evidence>
<dbReference type="GO" id="GO:0046951">
    <property type="term" value="P:ketone body biosynthetic process"/>
    <property type="evidence" value="ECO:0007669"/>
    <property type="project" value="TreeGrafter"/>
</dbReference>
<evidence type="ECO:0000256" key="4">
    <source>
        <dbReference type="ARBA" id="ARBA00022723"/>
    </source>
</evidence>
<keyword evidence="4" id="KW-0479">Metal-binding</keyword>
<evidence type="ECO:0000256" key="6">
    <source>
        <dbReference type="ARBA" id="ARBA00049877"/>
    </source>
</evidence>
<comment type="caution">
    <text evidence="9">The sequence shown here is derived from an EMBL/GenBank/DDBJ whole genome shotgun (WGS) entry which is preliminary data.</text>
</comment>
<evidence type="ECO:0000256" key="5">
    <source>
        <dbReference type="ARBA" id="ARBA00023239"/>
    </source>
</evidence>
<dbReference type="PANTHER" id="PTHR42738">
    <property type="entry name" value="HYDROXYMETHYLGLUTARYL-COA LYASE"/>
    <property type="match status" value="1"/>
</dbReference>
<evidence type="ECO:0000256" key="7">
    <source>
        <dbReference type="SAM" id="MobiDB-lite"/>
    </source>
</evidence>
<dbReference type="SUPFAM" id="SSF51569">
    <property type="entry name" value="Aldolase"/>
    <property type="match status" value="1"/>
</dbReference>
<evidence type="ECO:0000256" key="3">
    <source>
        <dbReference type="ARBA" id="ARBA00012910"/>
    </source>
</evidence>
<dbReference type="EMBL" id="JACLAN010000007">
    <property type="protein sequence ID" value="MBC8674109.1"/>
    <property type="molecule type" value="Genomic_DNA"/>
</dbReference>
<evidence type="ECO:0000313" key="9">
    <source>
        <dbReference type="EMBL" id="MBC8674109.1"/>
    </source>
</evidence>
<feature type="domain" description="Pyruvate carboxyltransferase" evidence="8">
    <location>
        <begin position="12"/>
        <end position="144"/>
    </location>
</feature>
<dbReference type="GO" id="GO:0004419">
    <property type="term" value="F:hydroxymethylglutaryl-CoA lyase activity"/>
    <property type="evidence" value="ECO:0007669"/>
    <property type="project" value="UniProtKB-EC"/>
</dbReference>
<feature type="region of interest" description="Disordered" evidence="7">
    <location>
        <begin position="156"/>
        <end position="176"/>
    </location>
</feature>
<dbReference type="InterPro" id="IPR000138">
    <property type="entry name" value="HMG_CoA_lyase_AS"/>
</dbReference>
<dbReference type="GO" id="GO:0006552">
    <property type="term" value="P:L-leucine catabolic process"/>
    <property type="evidence" value="ECO:0007669"/>
    <property type="project" value="TreeGrafter"/>
</dbReference>
<sequence>MSRAQESRDDKVSLVEMGPRDGLQNEAATLSLVQRLELIARLAESGLQRIEVGAFVSPKGAADGGFRRTVQRPAAQGPTRYGALVPNLQGLQAAIAARADEIGLFTACSDGFTQANIGISVEESLVRFAPLVQEARSLGIRCALPLHRHRLPVRWPDPAQAGRRHGRATAGSGLPRDIARRHHRRRHPGTVAPCWMRCCTRSRPAGSQSISRHLWPGAGQPAAGAGRGIRTIDSSVAGLGGCPYAPAPPATSPRRRWSTCCTALA</sequence>
<dbReference type="InterPro" id="IPR000891">
    <property type="entry name" value="PYR_CT"/>
</dbReference>
<dbReference type="PANTHER" id="PTHR42738:SF7">
    <property type="entry name" value="HYDROXYMETHYLGLUTARYL-COA LYASE"/>
    <property type="match status" value="1"/>
</dbReference>
<name>A0A926IY67_AERHY</name>
<dbReference type="PROSITE" id="PS01062">
    <property type="entry name" value="HMG_COA_LYASE"/>
    <property type="match status" value="1"/>
</dbReference>
<dbReference type="InterPro" id="IPR013785">
    <property type="entry name" value="Aldolase_TIM"/>
</dbReference>
<protein>
    <recommendedName>
        <fullName evidence="3">hydroxymethylglutaryl-CoA lyase</fullName>
        <ecNumber evidence="3">4.1.3.4</ecNumber>
    </recommendedName>
</protein>
<dbReference type="Gene3D" id="3.20.20.70">
    <property type="entry name" value="Aldolase class I"/>
    <property type="match status" value="1"/>
</dbReference>
<dbReference type="InterPro" id="IPR043594">
    <property type="entry name" value="HMGL"/>
</dbReference>
<organism evidence="9">
    <name type="scientific">Aeromonas hydrophila</name>
    <dbReference type="NCBI Taxonomy" id="644"/>
    <lineage>
        <taxon>Bacteria</taxon>
        <taxon>Pseudomonadati</taxon>
        <taxon>Pseudomonadota</taxon>
        <taxon>Gammaproteobacteria</taxon>
        <taxon>Aeromonadales</taxon>
        <taxon>Aeromonadaceae</taxon>
        <taxon>Aeromonas</taxon>
    </lineage>
</organism>
<dbReference type="AlphaFoldDB" id="A0A926IY67"/>
<comment type="catalytic activity">
    <reaction evidence="6">
        <text>(3S)-3-hydroxy-3-methylglutaryl-CoA = acetoacetate + acetyl-CoA</text>
        <dbReference type="Rhea" id="RHEA:24404"/>
        <dbReference type="ChEBI" id="CHEBI:13705"/>
        <dbReference type="ChEBI" id="CHEBI:43074"/>
        <dbReference type="ChEBI" id="CHEBI:57288"/>
        <dbReference type="EC" id="4.1.3.4"/>
    </reaction>
</comment>